<proteinExistence type="predicted"/>
<sequence>MGTGYYLFNF</sequence>
<evidence type="ECO:0000313" key="1">
    <source>
        <dbReference type="EMBL" id="KTB38418.1"/>
    </source>
</evidence>
<evidence type="ECO:0000313" key="2">
    <source>
        <dbReference type="Proteomes" id="UP000054988"/>
    </source>
</evidence>
<accession>A0A0W0FQ78</accession>
<dbReference type="EMBL" id="LATX01001763">
    <property type="protein sequence ID" value="KTB38418.1"/>
    <property type="molecule type" value="Genomic_DNA"/>
</dbReference>
<name>A0A0W0FQ78_MONRR</name>
<dbReference type="Proteomes" id="UP000054988">
    <property type="component" value="Unassembled WGS sequence"/>
</dbReference>
<reference evidence="1 2" key="1">
    <citation type="submission" date="2015-12" db="EMBL/GenBank/DDBJ databases">
        <title>Draft genome sequence of Moniliophthora roreri, the causal agent of frosty pod rot of cacao.</title>
        <authorList>
            <person name="Aime M.C."/>
            <person name="Diaz-Valderrama J.R."/>
            <person name="Kijpornyongpan T."/>
            <person name="Phillips-Mora W."/>
        </authorList>
    </citation>
    <scope>NUCLEOTIDE SEQUENCE [LARGE SCALE GENOMIC DNA]</scope>
    <source>
        <strain evidence="1 2">MCA 2952</strain>
    </source>
</reference>
<comment type="caution">
    <text evidence="1">The sequence shown here is derived from an EMBL/GenBank/DDBJ whole genome shotgun (WGS) entry which is preliminary data.</text>
</comment>
<gene>
    <name evidence="1" type="ORF">WG66_8985</name>
</gene>
<organism evidence="1 2">
    <name type="scientific">Moniliophthora roreri</name>
    <name type="common">Frosty pod rot fungus</name>
    <name type="synonym">Monilia roreri</name>
    <dbReference type="NCBI Taxonomy" id="221103"/>
    <lineage>
        <taxon>Eukaryota</taxon>
        <taxon>Fungi</taxon>
        <taxon>Dikarya</taxon>
        <taxon>Basidiomycota</taxon>
        <taxon>Agaricomycotina</taxon>
        <taxon>Agaricomycetes</taxon>
        <taxon>Agaricomycetidae</taxon>
        <taxon>Agaricales</taxon>
        <taxon>Marasmiineae</taxon>
        <taxon>Marasmiaceae</taxon>
        <taxon>Moniliophthora</taxon>
    </lineage>
</organism>
<protein>
    <submittedName>
        <fullName evidence="1">Uncharacterized protein</fullName>
    </submittedName>
</protein>